<feature type="domain" description="Helicase ATP-binding" evidence="2">
    <location>
        <begin position="13"/>
        <end position="182"/>
    </location>
</feature>
<feature type="non-terminal residue" evidence="4">
    <location>
        <position position="1"/>
    </location>
</feature>
<feature type="domain" description="Helicase C-terminal" evidence="3">
    <location>
        <begin position="371"/>
        <end position="530"/>
    </location>
</feature>
<dbReference type="InterPro" id="IPR038718">
    <property type="entry name" value="SNF2-like_sf"/>
</dbReference>
<dbReference type="EMBL" id="KV784356">
    <property type="protein sequence ID" value="OEU18604.1"/>
    <property type="molecule type" value="Genomic_DNA"/>
</dbReference>
<evidence type="ECO:0000259" key="2">
    <source>
        <dbReference type="PROSITE" id="PS51192"/>
    </source>
</evidence>
<dbReference type="PANTHER" id="PTHR36498">
    <property type="entry name" value="TATA-BINDING PROTEIN-ASSOCIATED FACTOR 172"/>
    <property type="match status" value="1"/>
</dbReference>
<dbReference type="Pfam" id="PF00271">
    <property type="entry name" value="Helicase_C"/>
    <property type="match status" value="1"/>
</dbReference>
<feature type="non-terminal residue" evidence="4">
    <location>
        <position position="543"/>
    </location>
</feature>
<keyword evidence="5" id="KW-1185">Reference proteome</keyword>
<dbReference type="InterPro" id="IPR014001">
    <property type="entry name" value="Helicase_ATP-bd"/>
</dbReference>
<dbReference type="GO" id="GO:0005524">
    <property type="term" value="F:ATP binding"/>
    <property type="evidence" value="ECO:0007669"/>
    <property type="project" value="InterPro"/>
</dbReference>
<evidence type="ECO:0000313" key="5">
    <source>
        <dbReference type="Proteomes" id="UP000095751"/>
    </source>
</evidence>
<dbReference type="SMART" id="SM00487">
    <property type="entry name" value="DEXDc"/>
    <property type="match status" value="1"/>
</dbReference>
<dbReference type="SMART" id="SM00490">
    <property type="entry name" value="HELICc"/>
    <property type="match status" value="1"/>
</dbReference>
<keyword evidence="1" id="KW-0378">Hydrolase</keyword>
<evidence type="ECO:0000259" key="3">
    <source>
        <dbReference type="PROSITE" id="PS51194"/>
    </source>
</evidence>
<dbReference type="InterPro" id="IPR027417">
    <property type="entry name" value="P-loop_NTPase"/>
</dbReference>
<dbReference type="PROSITE" id="PS51194">
    <property type="entry name" value="HELICASE_CTER"/>
    <property type="match status" value="1"/>
</dbReference>
<dbReference type="GO" id="GO:0003677">
    <property type="term" value="F:DNA binding"/>
    <property type="evidence" value="ECO:0007669"/>
    <property type="project" value="InterPro"/>
</dbReference>
<dbReference type="PANTHER" id="PTHR36498:SF1">
    <property type="entry name" value="TATA-BINDING PROTEIN-ASSOCIATED FACTOR 172"/>
    <property type="match status" value="1"/>
</dbReference>
<gene>
    <name evidence="4" type="ORF">FRACYDRAFT_147555</name>
</gene>
<dbReference type="Pfam" id="PF00176">
    <property type="entry name" value="SNF2-rel_dom"/>
    <property type="match status" value="1"/>
</dbReference>
<dbReference type="GO" id="GO:0016887">
    <property type="term" value="F:ATP hydrolysis activity"/>
    <property type="evidence" value="ECO:0007669"/>
    <property type="project" value="InterPro"/>
</dbReference>
<dbReference type="SUPFAM" id="SSF52540">
    <property type="entry name" value="P-loop containing nucleoside triphosphate hydrolases"/>
    <property type="match status" value="2"/>
</dbReference>
<dbReference type="KEGG" id="fcy:FRACYDRAFT_147555"/>
<dbReference type="AlphaFoldDB" id="A0A1E7FKF3"/>
<evidence type="ECO:0000313" key="4">
    <source>
        <dbReference type="EMBL" id="OEU18604.1"/>
    </source>
</evidence>
<dbReference type="GO" id="GO:0017025">
    <property type="term" value="F:TBP-class protein binding"/>
    <property type="evidence" value="ECO:0007669"/>
    <property type="project" value="InterPro"/>
</dbReference>
<dbReference type="InterPro" id="IPR049730">
    <property type="entry name" value="SNF2/RAD54-like_C"/>
</dbReference>
<dbReference type="Proteomes" id="UP000095751">
    <property type="component" value="Unassembled WGS sequence"/>
</dbReference>
<accession>A0A1E7FKF3</accession>
<dbReference type="Gene3D" id="3.40.50.300">
    <property type="entry name" value="P-loop containing nucleotide triphosphate hydrolases"/>
    <property type="match status" value="1"/>
</dbReference>
<dbReference type="InParanoid" id="A0A1E7FKF3"/>
<reference evidence="4 5" key="1">
    <citation type="submission" date="2016-09" db="EMBL/GenBank/DDBJ databases">
        <title>Extensive genetic diversity and differential bi-allelic expression allows diatom success in the polar Southern Ocean.</title>
        <authorList>
            <consortium name="DOE Joint Genome Institute"/>
            <person name="Mock T."/>
            <person name="Otillar R.P."/>
            <person name="Strauss J."/>
            <person name="Dupont C."/>
            <person name="Frickenhaus S."/>
            <person name="Maumus F."/>
            <person name="Mcmullan M."/>
            <person name="Sanges R."/>
            <person name="Schmutz J."/>
            <person name="Toseland A."/>
            <person name="Valas R."/>
            <person name="Veluchamy A."/>
            <person name="Ward B.J."/>
            <person name="Allen A."/>
            <person name="Barry K."/>
            <person name="Falciatore A."/>
            <person name="Ferrante M."/>
            <person name="Fortunato A.E."/>
            <person name="Gloeckner G."/>
            <person name="Gruber A."/>
            <person name="Hipkin R."/>
            <person name="Janech M."/>
            <person name="Kroth P."/>
            <person name="Leese F."/>
            <person name="Lindquist E."/>
            <person name="Lyon B.R."/>
            <person name="Martin J."/>
            <person name="Mayer C."/>
            <person name="Parker M."/>
            <person name="Quesneville H."/>
            <person name="Raymond J."/>
            <person name="Uhlig C."/>
            <person name="Valentin K.U."/>
            <person name="Worden A.Z."/>
            <person name="Armbrust E.V."/>
            <person name="Bowler C."/>
            <person name="Green B."/>
            <person name="Moulton V."/>
            <person name="Van Oosterhout C."/>
            <person name="Grigoriev I."/>
        </authorList>
    </citation>
    <scope>NUCLEOTIDE SEQUENCE [LARGE SCALE GENOMIC DNA]</scope>
    <source>
        <strain evidence="4 5">CCMP1102</strain>
    </source>
</reference>
<organism evidence="4 5">
    <name type="scientific">Fragilariopsis cylindrus CCMP1102</name>
    <dbReference type="NCBI Taxonomy" id="635003"/>
    <lineage>
        <taxon>Eukaryota</taxon>
        <taxon>Sar</taxon>
        <taxon>Stramenopiles</taxon>
        <taxon>Ochrophyta</taxon>
        <taxon>Bacillariophyta</taxon>
        <taxon>Bacillariophyceae</taxon>
        <taxon>Bacillariophycidae</taxon>
        <taxon>Bacillariales</taxon>
        <taxon>Bacillariaceae</taxon>
        <taxon>Fragilariopsis</taxon>
    </lineage>
</organism>
<proteinExistence type="predicted"/>
<dbReference type="OrthoDB" id="10252227at2759"/>
<name>A0A1E7FKF3_9STRA</name>
<dbReference type="InterPro" id="IPR001650">
    <property type="entry name" value="Helicase_C-like"/>
</dbReference>
<dbReference type="InterPro" id="IPR000330">
    <property type="entry name" value="SNF2_N"/>
</dbReference>
<dbReference type="Gene3D" id="3.40.50.10810">
    <property type="entry name" value="Tandem AAA-ATPase domain"/>
    <property type="match status" value="1"/>
</dbReference>
<dbReference type="CDD" id="cd18793">
    <property type="entry name" value="SF2_C_SNF"/>
    <property type="match status" value="1"/>
</dbReference>
<evidence type="ECO:0000256" key="1">
    <source>
        <dbReference type="ARBA" id="ARBA00022801"/>
    </source>
</evidence>
<sequence length="543" mass="61609">LRNYQLEGVSWLRFLQSINLNGALCDSMGLGKTLQAILAVSLAHMDYADDEEQAKSLVICPASIVGHWVNEIKRYFPGNSVFHALPFVGNAQQRKVLLESKLIPCNLIVTSYEILRSDIDALSKVNWTYCILDEGHLLRNPKTLTARASRRLRARHKLILTGTPIQNSVNEVWATFDFLMPNFLGSSSQFSKEFARPIIKGQNFDAAALDIATGIEKLKLLHQQVLPFILRREKEQVLKELPPKIITRIPCPMSTIQEDLYHRFCSDQQGKQSISSLDKIVNTTHPSDANKSSMLSPEVLKSLLYLRLLCTHPWLVRANKQGPKNQHMHDSRYILEASGKLVALRELLRDAGMNFNELTAADNDSSLLYCDKDEEEQNISDRNGSRCLIFGQFTNSLDIVEELLLKRHMPSVEYLRLDGRVPASKRSGIVDKFNRDDSIKILLLTTKIGGLGLNLTGADTVIFLEHDWNPHTDLQAMDRAHRIGQKRTVHVYQLVTMNSIEEKTMLIHERKLAMSKAIVNTDNSSMYSMGTDRLLDIFQFRSE</sequence>
<dbReference type="InterPro" id="IPR044972">
    <property type="entry name" value="Mot1"/>
</dbReference>
<dbReference type="PROSITE" id="PS51192">
    <property type="entry name" value="HELICASE_ATP_BIND_1"/>
    <property type="match status" value="1"/>
</dbReference>
<protein>
    <submittedName>
        <fullName evidence="4">SNF2_N-domain-containing protein</fullName>
    </submittedName>
</protein>